<name>A0A232LWN5_9EURO</name>
<reference evidence="2 3" key="1">
    <citation type="journal article" date="2015" name="Environ. Microbiol.">
        <title>Metagenome sequence of Elaphomyces granulatus from sporocarp tissue reveals Ascomycota ectomycorrhizal fingerprints of genome expansion and a Proteobacteria-rich microbiome.</title>
        <authorList>
            <person name="Quandt C.A."/>
            <person name="Kohler A."/>
            <person name="Hesse C.N."/>
            <person name="Sharpton T.J."/>
            <person name="Martin F."/>
            <person name="Spatafora J.W."/>
        </authorList>
    </citation>
    <scope>NUCLEOTIDE SEQUENCE [LARGE SCALE GENOMIC DNA]</scope>
    <source>
        <strain evidence="2 3">OSC145934</strain>
    </source>
</reference>
<gene>
    <name evidence="2" type="ORF">Egran_04021</name>
</gene>
<evidence type="ECO:0000259" key="1">
    <source>
        <dbReference type="PROSITE" id="PS51462"/>
    </source>
</evidence>
<dbReference type="Pfam" id="PF00293">
    <property type="entry name" value="NUDIX"/>
    <property type="match status" value="1"/>
</dbReference>
<protein>
    <recommendedName>
        <fullName evidence="1">Nudix hydrolase domain-containing protein</fullName>
    </recommendedName>
</protein>
<sequence>MGKSMLDVVVDCDGFPYYNDDPEHYKAHMQGFHTFRVQGCDAVLGYMLNEIAERFSSFTNKLASDDFAKDYWYIDSTARTITLATAVDTGPEDRSRVVAYTLAKMKEEGVFDVLRGWRDELYPVYGRGGKLLLEIERSACPLFGVVSYGIHMTGYVKDKNGLRIWVPKRSEKKQTFPGMYDNTVGGGMSTKEYPFECALREAEEEASLSRKVMEAKTTPVSCLSYIYVRDKKAGGETGLIQPEVEYIYDIELDADTIPKPNDSEVQEFHLLTVDQVRTALWEGKFKANCGIVVVDFLIRHGILTGENEPGYVDMLTRMHRRLEFPTASHVVS</sequence>
<organism evidence="2 3">
    <name type="scientific">Elaphomyces granulatus</name>
    <dbReference type="NCBI Taxonomy" id="519963"/>
    <lineage>
        <taxon>Eukaryota</taxon>
        <taxon>Fungi</taxon>
        <taxon>Dikarya</taxon>
        <taxon>Ascomycota</taxon>
        <taxon>Pezizomycotina</taxon>
        <taxon>Eurotiomycetes</taxon>
        <taxon>Eurotiomycetidae</taxon>
        <taxon>Eurotiales</taxon>
        <taxon>Elaphomycetaceae</taxon>
        <taxon>Elaphomyces</taxon>
    </lineage>
</organism>
<proteinExistence type="predicted"/>
<dbReference type="OrthoDB" id="10261522at2759"/>
<keyword evidence="3" id="KW-1185">Reference proteome</keyword>
<dbReference type="CDD" id="cd03676">
    <property type="entry name" value="NUDIX_Tnr3_like"/>
    <property type="match status" value="1"/>
</dbReference>
<feature type="domain" description="Nudix hydrolase" evidence="1">
    <location>
        <begin position="147"/>
        <end position="293"/>
    </location>
</feature>
<evidence type="ECO:0000313" key="2">
    <source>
        <dbReference type="EMBL" id="OXV08217.1"/>
    </source>
</evidence>
<dbReference type="PANTHER" id="PTHR13622">
    <property type="entry name" value="THIAMIN PYROPHOSPHOKINASE"/>
    <property type="match status" value="1"/>
</dbReference>
<dbReference type="FunFam" id="3.90.79.10:FF:000019">
    <property type="entry name" value="Thiamin pyrophosphokinase, putative"/>
    <property type="match status" value="1"/>
</dbReference>
<dbReference type="PANTHER" id="PTHR13622:SF8">
    <property type="entry name" value="THIAMIN PYROPHOSPHOKINASE 1"/>
    <property type="match status" value="1"/>
</dbReference>
<dbReference type="AlphaFoldDB" id="A0A232LWN5"/>
<accession>A0A232LWN5</accession>
<dbReference type="Pfam" id="PF15916">
    <property type="entry name" value="DUF4743"/>
    <property type="match status" value="1"/>
</dbReference>
<comment type="caution">
    <text evidence="2">The sequence shown here is derived from an EMBL/GenBank/DDBJ whole genome shotgun (WGS) entry which is preliminary data.</text>
</comment>
<dbReference type="GO" id="GO:0044715">
    <property type="term" value="F:8-oxo-dGDP phosphatase activity"/>
    <property type="evidence" value="ECO:0007669"/>
    <property type="project" value="UniProtKB-ARBA"/>
</dbReference>
<evidence type="ECO:0000313" key="3">
    <source>
        <dbReference type="Proteomes" id="UP000243515"/>
    </source>
</evidence>
<dbReference type="InterPro" id="IPR015797">
    <property type="entry name" value="NUDIX_hydrolase-like_dom_sf"/>
</dbReference>
<dbReference type="SUPFAM" id="SSF55811">
    <property type="entry name" value="Nudix"/>
    <property type="match status" value="1"/>
</dbReference>
<dbReference type="InterPro" id="IPR031804">
    <property type="entry name" value="DUF4743"/>
</dbReference>
<dbReference type="Gene3D" id="3.90.79.10">
    <property type="entry name" value="Nucleoside Triphosphate Pyrophosphohydrolase"/>
    <property type="match status" value="1"/>
</dbReference>
<dbReference type="InterPro" id="IPR000086">
    <property type="entry name" value="NUDIX_hydrolase_dom"/>
</dbReference>
<dbReference type="PROSITE" id="PS51462">
    <property type="entry name" value="NUDIX"/>
    <property type="match status" value="1"/>
</dbReference>
<dbReference type="EMBL" id="NPHW01004251">
    <property type="protein sequence ID" value="OXV08217.1"/>
    <property type="molecule type" value="Genomic_DNA"/>
</dbReference>
<dbReference type="Proteomes" id="UP000243515">
    <property type="component" value="Unassembled WGS sequence"/>
</dbReference>